<feature type="compositionally biased region" description="Basic and acidic residues" evidence="5">
    <location>
        <begin position="131"/>
        <end position="140"/>
    </location>
</feature>
<dbReference type="SMART" id="SM00132">
    <property type="entry name" value="LIM"/>
    <property type="match status" value="1"/>
</dbReference>
<feature type="compositionally biased region" description="Basic and acidic residues" evidence="5">
    <location>
        <begin position="706"/>
        <end position="738"/>
    </location>
</feature>
<dbReference type="SUPFAM" id="SSF57716">
    <property type="entry name" value="Glucocorticoid receptor-like (DNA-binding domain)"/>
    <property type="match status" value="2"/>
</dbReference>
<dbReference type="GO" id="GO:0046872">
    <property type="term" value="F:metal ion binding"/>
    <property type="evidence" value="ECO:0007669"/>
    <property type="project" value="UniProtKB-KW"/>
</dbReference>
<protein>
    <submittedName>
        <fullName evidence="7">LIM domain-containing protein 2</fullName>
    </submittedName>
</protein>
<dbReference type="FunFam" id="2.10.110.10:FF:000002">
    <property type="entry name" value="LIM domain and actin-binding 1"/>
    <property type="match status" value="1"/>
</dbReference>
<feature type="compositionally biased region" description="Basic and acidic residues" evidence="5">
    <location>
        <begin position="950"/>
        <end position="963"/>
    </location>
</feature>
<feature type="compositionally biased region" description="Basic residues" evidence="5">
    <location>
        <begin position="490"/>
        <end position="499"/>
    </location>
</feature>
<dbReference type="InterPro" id="IPR001781">
    <property type="entry name" value="Znf_LIM"/>
</dbReference>
<evidence type="ECO:0000313" key="7">
    <source>
        <dbReference type="EMBL" id="KAK2551833.1"/>
    </source>
</evidence>
<dbReference type="Pfam" id="PF00412">
    <property type="entry name" value="LIM"/>
    <property type="match status" value="1"/>
</dbReference>
<dbReference type="Proteomes" id="UP001249851">
    <property type="component" value="Unassembled WGS sequence"/>
</dbReference>
<evidence type="ECO:0000256" key="1">
    <source>
        <dbReference type="ARBA" id="ARBA00022723"/>
    </source>
</evidence>
<feature type="compositionally biased region" description="Basic and acidic residues" evidence="5">
    <location>
        <begin position="480"/>
        <end position="489"/>
    </location>
</feature>
<feature type="compositionally biased region" description="Basic and acidic residues" evidence="5">
    <location>
        <begin position="531"/>
        <end position="546"/>
    </location>
</feature>
<dbReference type="CDD" id="cd09358">
    <property type="entry name" value="LIM_Mical_like"/>
    <property type="match status" value="1"/>
</dbReference>
<reference evidence="7" key="1">
    <citation type="journal article" date="2023" name="G3 (Bethesda)">
        <title>Whole genome assembly and annotation of the endangered Caribbean coral Acropora cervicornis.</title>
        <authorList>
            <person name="Selwyn J.D."/>
            <person name="Vollmer S.V."/>
        </authorList>
    </citation>
    <scope>NUCLEOTIDE SEQUENCE</scope>
    <source>
        <strain evidence="7">K2</strain>
    </source>
</reference>
<dbReference type="EMBL" id="JARQWQ010000093">
    <property type="protein sequence ID" value="KAK2551833.1"/>
    <property type="molecule type" value="Genomic_DNA"/>
</dbReference>
<feature type="compositionally biased region" description="Basic and acidic residues" evidence="5">
    <location>
        <begin position="766"/>
        <end position="784"/>
    </location>
</feature>
<keyword evidence="2 4" id="KW-0862">Zinc</keyword>
<evidence type="ECO:0000256" key="3">
    <source>
        <dbReference type="ARBA" id="ARBA00023038"/>
    </source>
</evidence>
<evidence type="ECO:0000259" key="6">
    <source>
        <dbReference type="PROSITE" id="PS50023"/>
    </source>
</evidence>
<feature type="compositionally biased region" description="Basic and acidic residues" evidence="5">
    <location>
        <begin position="805"/>
        <end position="828"/>
    </location>
</feature>
<keyword evidence="8" id="KW-1185">Reference proteome</keyword>
<feature type="region of interest" description="Disordered" evidence="5">
    <location>
        <begin position="1"/>
        <end position="147"/>
    </location>
</feature>
<evidence type="ECO:0000313" key="8">
    <source>
        <dbReference type="Proteomes" id="UP001249851"/>
    </source>
</evidence>
<proteinExistence type="predicted"/>
<accession>A0AAD9PZH6</accession>
<keyword evidence="1 4" id="KW-0479">Metal-binding</keyword>
<feature type="region of interest" description="Disordered" evidence="5">
    <location>
        <begin position="474"/>
        <end position="587"/>
    </location>
</feature>
<organism evidence="7 8">
    <name type="scientific">Acropora cervicornis</name>
    <name type="common">Staghorn coral</name>
    <dbReference type="NCBI Taxonomy" id="6130"/>
    <lineage>
        <taxon>Eukaryota</taxon>
        <taxon>Metazoa</taxon>
        <taxon>Cnidaria</taxon>
        <taxon>Anthozoa</taxon>
        <taxon>Hexacorallia</taxon>
        <taxon>Scleractinia</taxon>
        <taxon>Astrocoeniina</taxon>
        <taxon>Acroporidae</taxon>
        <taxon>Acropora</taxon>
    </lineage>
</organism>
<dbReference type="PROSITE" id="PS50023">
    <property type="entry name" value="LIM_DOMAIN_2"/>
    <property type="match status" value="1"/>
</dbReference>
<dbReference type="PANTHER" id="PTHR24206">
    <property type="entry name" value="OS06G0237300 PROTEIN"/>
    <property type="match status" value="1"/>
</dbReference>
<feature type="compositionally biased region" description="Basic and acidic residues" evidence="5">
    <location>
        <begin position="872"/>
        <end position="930"/>
    </location>
</feature>
<evidence type="ECO:0000256" key="2">
    <source>
        <dbReference type="ARBA" id="ARBA00022833"/>
    </source>
</evidence>
<dbReference type="AlphaFoldDB" id="A0AAD9PZH6"/>
<feature type="region of interest" description="Disordered" evidence="5">
    <location>
        <begin position="610"/>
        <end position="980"/>
    </location>
</feature>
<sequence>MSDDISSSSDEVDEVSSFEESMLKSAVENSETALIMDEKVNGGGKKSSVCENSEKDVEEDEEDGDTDESDEDDKEEGSEETEESSETGSAESYSSDEDSEMEAERERVKAVGKLPSDQRPPQGYAASSKSLFEKKAEEASLTHTTRLKPLENEKELFSSTRCHRSTFEKVAAEEETTVAPKIKIEGEDVDLSGRAKSHKQLFEEKAKLSAQVSPSLQRKIFDEQDGEVDISGKARSKRDLFEKIANENSTKSPVVERRILEDVDLSGRAKAHRNIFQQKIEEESQVKTAYKKHLEEGVFSGKASSRRAMFEKFGGQENGQQKGSFIPADEEKVDLSGRAKSHKQKFEQFAEEASIVKTAQQKAEELDGLSGRALSHKEYFDEKVADAAKTKLSQKKLLTEEEAAISGRAKLHKLSFEEKAAKDLEVQTCDKSRLEEAGREKGSLTYAVSSFEAKQSQQFVKERGDDIEIAALGVAKSRRSTFESDGHGHDGKKKKSRKEKHGDEHTKKKKRRSSSRSKENTEGETYLVEVNSDKKERKEEVEKEFAVTENSEDLLVDGYDDQKMNGDKQDSGPDLEEEEKETKTEAFVEEEIAVSLLDTVHSSIPEEVVEVKKEELPSSKIEEKCSSLSNTGDIPMDYRARRALRQKKKEAEKESKSDPTSETKYSDSIHVDKPFEKESKMIENTVTEEKVTVEEEEEKAEVNQVTDEKKDDLASRRAARLERRREKAGATSDDKASEMTEESEDGTSSSRGSLAAKRAERRARRENKPAVTEDKANAENKVEEVQSLINERRAAHRNVASAGDDIPKRADEEVKEDTAAVRRQERRERAARRRNSKEALAKQESTSEEDHLSQARKSSSEETSKYTGIVKARFEGKGKDEQKNITSTQERRSKDSEEQLIDQRCKDENYENEVRKTLQEAKSDEIDSAKPKHNTRSNNSKYRPQGAKDALNKFEAKDNKKDVTNQLAPSPRVGRWGPPQQEKCESCNKTVYPMEKLSADKKVFHKTCFKCTECKSTLRLGNYAALQGKLYCKPHFKQLFKAKGNYDEGFGREQHKTQWDRHK</sequence>
<feature type="compositionally biased region" description="Basic and acidic residues" evidence="5">
    <location>
        <begin position="848"/>
        <end position="864"/>
    </location>
</feature>
<feature type="compositionally biased region" description="Acidic residues" evidence="5">
    <location>
        <begin position="56"/>
        <end position="85"/>
    </location>
</feature>
<dbReference type="Gene3D" id="2.10.110.10">
    <property type="entry name" value="Cysteine Rich Protein"/>
    <property type="match status" value="1"/>
</dbReference>
<dbReference type="PROSITE" id="PS00478">
    <property type="entry name" value="LIM_DOMAIN_1"/>
    <property type="match status" value="1"/>
</dbReference>
<gene>
    <name evidence="7" type="ORF">P5673_027261</name>
</gene>
<reference evidence="7" key="2">
    <citation type="journal article" date="2023" name="Science">
        <title>Genomic signatures of disease resistance in endangered staghorn corals.</title>
        <authorList>
            <person name="Vollmer S.V."/>
            <person name="Selwyn J.D."/>
            <person name="Despard B.A."/>
            <person name="Roesel C.L."/>
        </authorList>
    </citation>
    <scope>NUCLEOTIDE SEQUENCE</scope>
    <source>
        <strain evidence="7">K2</strain>
    </source>
</reference>
<feature type="compositionally biased region" description="Basic and acidic residues" evidence="5">
    <location>
        <begin position="560"/>
        <end position="571"/>
    </location>
</feature>
<comment type="caution">
    <text evidence="7">The sequence shown here is derived from an EMBL/GenBank/DDBJ whole genome shotgun (WGS) entry which is preliminary data.</text>
</comment>
<name>A0AAD9PZH6_ACRCE</name>
<feature type="compositionally biased region" description="Basic and acidic residues" evidence="5">
    <location>
        <begin position="649"/>
        <end position="693"/>
    </location>
</feature>
<evidence type="ECO:0000256" key="5">
    <source>
        <dbReference type="SAM" id="MobiDB-lite"/>
    </source>
</evidence>
<keyword evidence="3 4" id="KW-0440">LIM domain</keyword>
<feature type="compositionally biased region" description="Basic and acidic residues" evidence="5">
    <location>
        <begin position="610"/>
        <end position="625"/>
    </location>
</feature>
<feature type="domain" description="LIM zinc-binding" evidence="6">
    <location>
        <begin position="982"/>
        <end position="1042"/>
    </location>
</feature>
<evidence type="ECO:0000256" key="4">
    <source>
        <dbReference type="PROSITE-ProRule" id="PRU00125"/>
    </source>
</evidence>
<feature type="compositionally biased region" description="Acidic residues" evidence="5">
    <location>
        <begin position="550"/>
        <end position="559"/>
    </location>
</feature>